<keyword evidence="2" id="KW-1185">Reference proteome</keyword>
<gene>
    <name evidence="1" type="ORF">HH308_27100</name>
</gene>
<evidence type="ECO:0000313" key="1">
    <source>
        <dbReference type="EMBL" id="NMO04898.1"/>
    </source>
</evidence>
<dbReference type="Pfam" id="PF06821">
    <property type="entry name" value="Ser_hydrolase"/>
    <property type="match status" value="1"/>
</dbReference>
<dbReference type="EMBL" id="JABBNB010000044">
    <property type="protein sequence ID" value="NMO04898.1"/>
    <property type="molecule type" value="Genomic_DNA"/>
</dbReference>
<sequence>MNSLDSTVVIVPGLRDHDPDHWQSHLARDLPSAAIVPPLTADKLDRAARVAALDAVLAGIDGPSILVAHSAGVLTAVHWAAANPASSVIGALLVTPADIESPLPTGYPLHSELDAGGWLPIPRTTLPFTSIVVASQSDPLASMRRVAGMAENWGAHLLDAGDVGHLNPAAGYGPWPPALGYLAMLRADIAATEALVR</sequence>
<protein>
    <submittedName>
        <fullName evidence="1">Alpha/beta hydrolase</fullName>
    </submittedName>
</protein>
<proteinExistence type="predicted"/>
<accession>A0A848LBD7</accession>
<dbReference type="GO" id="GO:0016787">
    <property type="term" value="F:hydrolase activity"/>
    <property type="evidence" value="ECO:0007669"/>
    <property type="project" value="UniProtKB-KW"/>
</dbReference>
<reference evidence="1 2" key="1">
    <citation type="submission" date="2020-04" db="EMBL/GenBank/DDBJ databases">
        <title>Gordonia sp. nov. TBRC 11910.</title>
        <authorList>
            <person name="Suriyachadkun C."/>
        </authorList>
    </citation>
    <scope>NUCLEOTIDE SEQUENCE [LARGE SCALE GENOMIC DNA]</scope>
    <source>
        <strain evidence="1 2">TBRC 11910</strain>
    </source>
</reference>
<name>A0A848LBD7_9ACTN</name>
<comment type="caution">
    <text evidence="1">The sequence shown here is derived from an EMBL/GenBank/DDBJ whole genome shotgun (WGS) entry which is preliminary data.</text>
</comment>
<dbReference type="AlphaFoldDB" id="A0A848LBD7"/>
<dbReference type="InterPro" id="IPR010662">
    <property type="entry name" value="RBBP9/YdeN"/>
</dbReference>
<dbReference type="RefSeq" id="WP_170197404.1">
    <property type="nucleotide sequence ID" value="NZ_JABBNB010000044.1"/>
</dbReference>
<dbReference type="SUPFAM" id="SSF53474">
    <property type="entry name" value="alpha/beta-Hydrolases"/>
    <property type="match status" value="1"/>
</dbReference>
<dbReference type="Proteomes" id="UP000550729">
    <property type="component" value="Unassembled WGS sequence"/>
</dbReference>
<dbReference type="InterPro" id="IPR029058">
    <property type="entry name" value="AB_hydrolase_fold"/>
</dbReference>
<keyword evidence="1" id="KW-0378">Hydrolase</keyword>
<organism evidence="1 2">
    <name type="scientific">Gordonia asplenii</name>
    <dbReference type="NCBI Taxonomy" id="2725283"/>
    <lineage>
        <taxon>Bacteria</taxon>
        <taxon>Bacillati</taxon>
        <taxon>Actinomycetota</taxon>
        <taxon>Actinomycetes</taxon>
        <taxon>Mycobacteriales</taxon>
        <taxon>Gordoniaceae</taxon>
        <taxon>Gordonia</taxon>
    </lineage>
</organism>
<evidence type="ECO:0000313" key="2">
    <source>
        <dbReference type="Proteomes" id="UP000550729"/>
    </source>
</evidence>
<dbReference type="Gene3D" id="3.40.50.1820">
    <property type="entry name" value="alpha/beta hydrolase"/>
    <property type="match status" value="1"/>
</dbReference>